<dbReference type="GO" id="GO:0016787">
    <property type="term" value="F:hydrolase activity"/>
    <property type="evidence" value="ECO:0007669"/>
    <property type="project" value="UniProtKB-KW"/>
</dbReference>
<dbReference type="SFLD" id="SFLDS00003">
    <property type="entry name" value="Haloacid_Dehalogenase"/>
    <property type="match status" value="1"/>
</dbReference>
<name>A0ABU2B403_9MICC</name>
<dbReference type="InterPro" id="IPR052898">
    <property type="entry name" value="ACAD10-like"/>
</dbReference>
<dbReference type="InterPro" id="IPR036412">
    <property type="entry name" value="HAD-like_sf"/>
</dbReference>
<protein>
    <submittedName>
        <fullName evidence="1">Hydrolase of the HAD superfamily</fullName>
    </submittedName>
</protein>
<dbReference type="SUPFAM" id="SSF56784">
    <property type="entry name" value="HAD-like"/>
    <property type="match status" value="1"/>
</dbReference>
<accession>A0ABU2B403</accession>
<comment type="caution">
    <text evidence="1">The sequence shown here is derived from an EMBL/GenBank/DDBJ whole genome shotgun (WGS) entry which is preliminary data.</text>
</comment>
<dbReference type="RefSeq" id="WP_310175419.1">
    <property type="nucleotide sequence ID" value="NZ_BAABHE010000002.1"/>
</dbReference>
<dbReference type="EMBL" id="JAVDYJ010000001">
    <property type="protein sequence ID" value="MDR7348330.1"/>
    <property type="molecule type" value="Genomic_DNA"/>
</dbReference>
<organism evidence="1 2">
    <name type="scientific">Enteractinococcus fodinae</name>
    <dbReference type="NCBI Taxonomy" id="684663"/>
    <lineage>
        <taxon>Bacteria</taxon>
        <taxon>Bacillati</taxon>
        <taxon>Actinomycetota</taxon>
        <taxon>Actinomycetes</taxon>
        <taxon>Micrococcales</taxon>
        <taxon>Micrococcaceae</taxon>
    </lineage>
</organism>
<dbReference type="InterPro" id="IPR006439">
    <property type="entry name" value="HAD-SF_hydro_IA"/>
</dbReference>
<dbReference type="PRINTS" id="PR00413">
    <property type="entry name" value="HADHALOGNASE"/>
</dbReference>
<keyword evidence="1" id="KW-0378">Hydrolase</keyword>
<dbReference type="Pfam" id="PF00702">
    <property type="entry name" value="Hydrolase"/>
    <property type="match status" value="1"/>
</dbReference>
<dbReference type="SFLD" id="SFLDG01129">
    <property type="entry name" value="C1.5:_HAD__Beta-PGM__Phosphata"/>
    <property type="match status" value="1"/>
</dbReference>
<evidence type="ECO:0000313" key="1">
    <source>
        <dbReference type="EMBL" id="MDR7348330.1"/>
    </source>
</evidence>
<dbReference type="PANTHER" id="PTHR47829:SF1">
    <property type="entry name" value="HAD FAMILY PHOSPHATASE"/>
    <property type="match status" value="1"/>
</dbReference>
<dbReference type="Gene3D" id="3.40.50.1000">
    <property type="entry name" value="HAD superfamily/HAD-like"/>
    <property type="match status" value="1"/>
</dbReference>
<dbReference type="NCBIfam" id="TIGR01509">
    <property type="entry name" value="HAD-SF-IA-v3"/>
    <property type="match status" value="1"/>
</dbReference>
<dbReference type="InterPro" id="IPR023198">
    <property type="entry name" value="PGP-like_dom2"/>
</dbReference>
<dbReference type="NCBIfam" id="TIGR01549">
    <property type="entry name" value="HAD-SF-IA-v1"/>
    <property type="match status" value="1"/>
</dbReference>
<dbReference type="PANTHER" id="PTHR47829">
    <property type="entry name" value="HYDROLASE, PUTATIVE (AFU_ORTHOLOGUE AFUA_1G12880)-RELATED"/>
    <property type="match status" value="1"/>
</dbReference>
<reference evidence="1 2" key="1">
    <citation type="submission" date="2023-07" db="EMBL/GenBank/DDBJ databases">
        <title>Sequencing the genomes of 1000 actinobacteria strains.</title>
        <authorList>
            <person name="Klenk H.-P."/>
        </authorList>
    </citation>
    <scope>NUCLEOTIDE SEQUENCE [LARGE SCALE GENOMIC DNA]</scope>
    <source>
        <strain evidence="1 2">DSM 22966</strain>
    </source>
</reference>
<gene>
    <name evidence="1" type="ORF">J2S62_002587</name>
</gene>
<dbReference type="InterPro" id="IPR023214">
    <property type="entry name" value="HAD_sf"/>
</dbReference>
<dbReference type="CDD" id="cd02603">
    <property type="entry name" value="HAD_sEH-N_like"/>
    <property type="match status" value="1"/>
</dbReference>
<evidence type="ECO:0000313" key="2">
    <source>
        <dbReference type="Proteomes" id="UP001183794"/>
    </source>
</evidence>
<keyword evidence="2" id="KW-1185">Reference proteome</keyword>
<dbReference type="Proteomes" id="UP001183794">
    <property type="component" value="Unassembled WGS sequence"/>
</dbReference>
<sequence>MDSSAFDTQSGGASPPSALLIDFGGVLTSSVLDAFRALSVDLGLAPETALNVLSTNEEARTALIEHEVGRQEEEEFEKAFAAALTEAGGRVEPQGLLARFDGYLDLEETMIEAVMEVRRRGVPVALVSNSLGRDCYARIDLDELFDVSVISGKVGVRKPSRRIYRIACEQLGVAPEECILVDDLQNNLDGAARLGIRGVLHRTAPETIARLEELLALPVGPTTPR</sequence>
<proteinExistence type="predicted"/>
<dbReference type="Gene3D" id="1.10.150.240">
    <property type="entry name" value="Putative phosphatase, domain 2"/>
    <property type="match status" value="1"/>
</dbReference>